<reference evidence="3 4" key="1">
    <citation type="submission" date="2016-02" db="EMBL/GenBank/DDBJ databases">
        <title>Genome analysis of coral dinoflagellate symbionts highlights evolutionary adaptations to a symbiotic lifestyle.</title>
        <authorList>
            <person name="Aranda M."/>
            <person name="Li Y."/>
            <person name="Liew Y.J."/>
            <person name="Baumgarten S."/>
            <person name="Simakov O."/>
            <person name="Wilson M."/>
            <person name="Piel J."/>
            <person name="Ashoor H."/>
            <person name="Bougouffa S."/>
            <person name="Bajic V.B."/>
            <person name="Ryu T."/>
            <person name="Ravasi T."/>
            <person name="Bayer T."/>
            <person name="Micklem G."/>
            <person name="Kim H."/>
            <person name="Bhak J."/>
            <person name="Lajeunesse T.C."/>
            <person name="Voolstra C.R."/>
        </authorList>
    </citation>
    <scope>NUCLEOTIDE SEQUENCE [LARGE SCALE GENOMIC DNA]</scope>
    <source>
        <strain evidence="3 4">CCMP2467</strain>
    </source>
</reference>
<sequence>MVMLRILLIVIHADAALGDSYSDSSDNSSSNAAFRSFHELRDVVARWQASHSNAADRSEIILKYGEVANWNVSLVTNMSGIFMASGFNEAIGMWDTSAVTDMTGMFNGASSFNQDIGSWNTSSVTSMYRMFRDAAAFNQDIGSWNTSSVTSMEEMFYTTIAFNQDIGSWDTSSVTSMYGMFYHASAFNQDIGSWNTSSVTSMTAMFERASSFDQDIGGWDTSNVLDFTDMFLRAALFDMSPCRAGRTTADNGLGCKACPAGRFSLADSAICEQCGPNEVPFPDQSNCMACSADQYARRGSQTCLPCQWPLLVVEEGCAWWHLLAAAGCLTLLMVSLGYVVSYRRRRRAAKAEKLMTQLFQDLWDEGPDTAAHYQRLLRGLGVDTVDERVQEFRRLQSQTGGVSMSYLLSSEFNDLARQRTGQSDPTFNEMKDAFWLSDDPIGQKLVCPRDGREGCALVDCLPRNHRRQQTHFMSWTWRYHLSQITSALDMHRRSMPELVPEDIFFYMCFFVNNQFRIIVEATASGTDNLEDVFESNLRRIGRMIAILDTWDEPVYLTRIWTVYEQFVASKIGIEVSFAMPQQASETLELEVGRGNDGIGRVTQSVSRVDAANARAWKQDDEIKVKLLIQQTVGFKQVNNHVIRAMATWIGKVVRDKAQRDMDSQRRNWTEPHLVEATHDTVGMAYQFLEPEKTTGERWWTWLQGEIGTPASHGSSEMGDSYSDSSDNSSSNAGFRSFHELRDMVARWQASDLNAADRSEIILKYGEVANWNVSLVTNMSGLFMVSAFNEDIGMWDTSAVTDMTDMFNGASSFNQDIGRWDTSKVTSMDRMFSEARSFYQDIGSWDTSSVTCMVWMFRGASAFNQDIGRWDTSRVTSMEGMFYGAYSFNQDIGSWDTSRVTSMEGMFYDALSFNQDIGSWDTSRVTTMEWMFYGAQSFNQDIGSWDTSRVTSMDRMFSGARSFYQDIGSWDTSSVTSMVWMFRGASAFNQDIGSWDTSRVTSMELMFYGAYSFNQDIGSWNTSSVTSMESMFGHAWAFSQDIGSWNTSSVTSMVGMFEYARSFDQDIGGWDTSNVKDMARMFRFAHVFNQNLQQWNVSAAETSGMFSGATRFDLSPCSAGRTSAENGLGCKACPAGRFSLVGSDLCEQCGPNEVPFPDQSNCMACSADQYARRGSQTCLPCQWPLLVVEEGCAWWHLLAAAGCLTLLMVSLGYVVSYRRRRRAAKAEKLMTQLFQDLWDEGPDTAAHYQRLLRGLAVDKATVDERIQEFRRLQSQTGGVSMRYLLSSDFNDLARQRTGQSDPTFNEMKDAFWLSDDPIGQKLV</sequence>
<evidence type="ECO:0000256" key="2">
    <source>
        <dbReference type="SAM" id="SignalP"/>
    </source>
</evidence>
<evidence type="ECO:0000313" key="4">
    <source>
        <dbReference type="Proteomes" id="UP000186817"/>
    </source>
</evidence>
<dbReference type="InterPro" id="IPR005046">
    <property type="entry name" value="DUF285"/>
</dbReference>
<dbReference type="SUPFAM" id="SSF57184">
    <property type="entry name" value="Growth factor receptor domain"/>
    <property type="match status" value="1"/>
</dbReference>
<dbReference type="InterPro" id="IPR009030">
    <property type="entry name" value="Growth_fac_rcpt_cys_sf"/>
</dbReference>
<keyword evidence="1" id="KW-0472">Membrane</keyword>
<evidence type="ECO:0000256" key="1">
    <source>
        <dbReference type="SAM" id="Phobius"/>
    </source>
</evidence>
<name>A0A1Q9DZF7_SYMMI</name>
<gene>
    <name evidence="3" type="ORF">AK812_SmicGene16796</name>
</gene>
<dbReference type="OrthoDB" id="435333at2759"/>
<feature type="chain" id="PRO_5012457983" evidence="2">
    <location>
        <begin position="19"/>
        <end position="1322"/>
    </location>
</feature>
<feature type="transmembrane region" description="Helical" evidence="1">
    <location>
        <begin position="1193"/>
        <end position="1214"/>
    </location>
</feature>
<dbReference type="EMBL" id="LSRX01000324">
    <property type="protein sequence ID" value="OLQ00519.1"/>
    <property type="molecule type" value="Genomic_DNA"/>
</dbReference>
<organism evidence="3 4">
    <name type="scientific">Symbiodinium microadriaticum</name>
    <name type="common">Dinoflagellate</name>
    <name type="synonym">Zooxanthella microadriatica</name>
    <dbReference type="NCBI Taxonomy" id="2951"/>
    <lineage>
        <taxon>Eukaryota</taxon>
        <taxon>Sar</taxon>
        <taxon>Alveolata</taxon>
        <taxon>Dinophyceae</taxon>
        <taxon>Suessiales</taxon>
        <taxon>Symbiodiniaceae</taxon>
        <taxon>Symbiodinium</taxon>
    </lineage>
</organism>
<dbReference type="NCBIfam" id="TIGR02167">
    <property type="entry name" value="Liste_lipo_26"/>
    <property type="match status" value="15"/>
</dbReference>
<proteinExistence type="predicted"/>
<keyword evidence="2" id="KW-0732">Signal</keyword>
<keyword evidence="1" id="KW-1133">Transmembrane helix</keyword>
<evidence type="ECO:0000313" key="3">
    <source>
        <dbReference type="EMBL" id="OLQ00519.1"/>
    </source>
</evidence>
<feature type="signal peptide" evidence="2">
    <location>
        <begin position="1"/>
        <end position="18"/>
    </location>
</feature>
<protein>
    <submittedName>
        <fullName evidence="3">Uncharacterized protein</fullName>
    </submittedName>
</protein>
<accession>A0A1Q9DZF7</accession>
<comment type="caution">
    <text evidence="3">The sequence shown here is derived from an EMBL/GenBank/DDBJ whole genome shotgun (WGS) entry which is preliminary data.</text>
</comment>
<dbReference type="Proteomes" id="UP000186817">
    <property type="component" value="Unassembled WGS sequence"/>
</dbReference>
<dbReference type="PANTHER" id="PTHR46967">
    <property type="entry name" value="INSULIN-LIKE GROWTH FACTOR BINDING PROTEIN,N-TERMINAL"/>
    <property type="match status" value="1"/>
</dbReference>
<keyword evidence="1" id="KW-0812">Transmembrane</keyword>
<dbReference type="PANTHER" id="PTHR46967:SF2">
    <property type="entry name" value="SUSHI, VON WILLEBRAND FACTOR TYPE A, EGF AND PENTRAXIN DOMAIN-CONTAINING PROTEIN 1-LIKE"/>
    <property type="match status" value="1"/>
</dbReference>
<keyword evidence="4" id="KW-1185">Reference proteome</keyword>
<dbReference type="InterPro" id="IPR011889">
    <property type="entry name" value="Liste_lipo_26"/>
</dbReference>
<dbReference type="Pfam" id="PF03382">
    <property type="entry name" value="DUF285"/>
    <property type="match status" value="3"/>
</dbReference>